<dbReference type="InterPro" id="IPR029033">
    <property type="entry name" value="His_PPase_superfam"/>
</dbReference>
<feature type="domain" description="CCR4-NOT transcription complex subunit 1 TTP binding" evidence="11">
    <location>
        <begin position="1170"/>
        <end position="1318"/>
    </location>
</feature>
<feature type="chain" id="PRO_5045048149" evidence="7">
    <location>
        <begin position="19"/>
        <end position="2652"/>
    </location>
</feature>
<evidence type="ECO:0000256" key="3">
    <source>
        <dbReference type="ARBA" id="ARBA00023015"/>
    </source>
</evidence>
<organism evidence="13 14">
    <name type="scientific">Seiridium unicorne</name>
    <dbReference type="NCBI Taxonomy" id="138068"/>
    <lineage>
        <taxon>Eukaryota</taxon>
        <taxon>Fungi</taxon>
        <taxon>Dikarya</taxon>
        <taxon>Ascomycota</taxon>
        <taxon>Pezizomycotina</taxon>
        <taxon>Sordariomycetes</taxon>
        <taxon>Xylariomycetidae</taxon>
        <taxon>Amphisphaeriales</taxon>
        <taxon>Sporocadaceae</taxon>
        <taxon>Seiridium</taxon>
    </lineage>
</organism>
<dbReference type="Gene3D" id="1.25.40.180">
    <property type="match status" value="1"/>
</dbReference>
<dbReference type="Gene3D" id="1.25.40.840">
    <property type="entry name" value="CCR4-NOT transcription complex subunit 1 TTP binding domain"/>
    <property type="match status" value="1"/>
</dbReference>
<keyword evidence="5" id="KW-0539">Nucleus</keyword>
<evidence type="ECO:0000256" key="5">
    <source>
        <dbReference type="ARBA" id="ARBA00023242"/>
    </source>
</evidence>
<dbReference type="InterPro" id="IPR032193">
    <property type="entry name" value="CNOT1_TTP_bind"/>
</dbReference>
<evidence type="ECO:0000259" key="12">
    <source>
        <dbReference type="Pfam" id="PF16418"/>
    </source>
</evidence>
<dbReference type="Pfam" id="PF12842">
    <property type="entry name" value="DUF3819"/>
    <property type="match status" value="1"/>
</dbReference>
<keyword evidence="14" id="KW-1185">Reference proteome</keyword>
<keyword evidence="2" id="KW-0678">Repressor</keyword>
<feature type="domain" description="CCR4-Not complex component Not1 C-terminal" evidence="8">
    <location>
        <begin position="2306"/>
        <end position="2643"/>
    </location>
</feature>
<dbReference type="CDD" id="cd20710">
    <property type="entry name" value="NOT1_connector"/>
    <property type="match status" value="1"/>
</dbReference>
<dbReference type="Pfam" id="PF16417">
    <property type="entry name" value="CNOT1_TTP_bind"/>
    <property type="match status" value="1"/>
</dbReference>
<evidence type="ECO:0000256" key="2">
    <source>
        <dbReference type="ARBA" id="ARBA00022491"/>
    </source>
</evidence>
<dbReference type="Gene3D" id="3.40.50.1240">
    <property type="entry name" value="Phosphoglycerate mutase-like"/>
    <property type="match status" value="1"/>
</dbReference>
<dbReference type="InterPro" id="IPR040398">
    <property type="entry name" value="Not1"/>
</dbReference>
<dbReference type="Gene3D" id="1.25.40.790">
    <property type="match status" value="1"/>
</dbReference>
<feature type="domain" description="CCR4-NOT transcription complex subunit 1 HEAT repeat" evidence="12">
    <location>
        <begin position="987"/>
        <end position="1132"/>
    </location>
</feature>
<evidence type="ECO:0000259" key="8">
    <source>
        <dbReference type="Pfam" id="PF04054"/>
    </source>
</evidence>
<gene>
    <name evidence="13" type="ORF">SUNI508_06776</name>
</gene>
<dbReference type="PANTHER" id="PTHR13162:SF8">
    <property type="entry name" value="CCR4-NOT TRANSCRIPTION COMPLEX SUBUNIT 1"/>
    <property type="match status" value="1"/>
</dbReference>
<evidence type="ECO:0000313" key="13">
    <source>
        <dbReference type="EMBL" id="KAK9420017.1"/>
    </source>
</evidence>
<dbReference type="Pfam" id="PF16415">
    <property type="entry name" value="CNOT1_CAF1_bind"/>
    <property type="match status" value="1"/>
</dbReference>
<dbReference type="CDD" id="cd07040">
    <property type="entry name" value="HP"/>
    <property type="match status" value="1"/>
</dbReference>
<evidence type="ECO:0000256" key="6">
    <source>
        <dbReference type="SAM" id="MobiDB-lite"/>
    </source>
</evidence>
<proteinExistence type="predicted"/>
<dbReference type="Gene3D" id="1.25.40.800">
    <property type="match status" value="1"/>
</dbReference>
<evidence type="ECO:0000256" key="1">
    <source>
        <dbReference type="ARBA" id="ARBA00004123"/>
    </source>
</evidence>
<keyword evidence="4" id="KW-0804">Transcription</keyword>
<sequence>MLFKTSTLLLALSPGSLAWEWGKAGKWTGTQRMNCRGGDSYINYTTVTGFFQQDDSATDASTFDYTTANYGLINRTYKTDAEFDPHGTKTQWQRFEYYVNTLNQEADHKTQFKVVYFARHGEGYHNAAETFYGTPAWNCYWGEQDGNATVTWADAYLTAAGIAQTTKANTFWKSQLANEKMPAPRSYYTSPLNRCTITANLTFNGLDLPAEYPFVPTVKELFREGISIHTCDRRSTKSHIESLLPFYKIEHGFTEYDELWNGTYAETSDAQAVRSKKVLDDVFSNDENTWISVTSHSGEIKSLLSVLGHRTFSLSTGQAIPVLVEARNLRKVDAPTSTVSSWSLDPTYRSTDQPDPRFFTCRSCSVSASLHLHHLITINADGNHRDLVSHLPPPSSTGLIGDARMTPETAHPRSLRIHARFALTETSACTFAQFQSTASCQSANPPSRIALLPPPYRVLDITPMVPPPPPTSRIHSGSGTFSPILQPAPALQTSGLSSAASPITGSPTGGHRFDTSITITQIYVLLNLLRDNTRDRAKWELQANQLKKLIHDHGMEVFPRYFARLVAQNAGTIFQGSGRPPPNSGDYSLLTAEIDKISHDPEQAGKIAESIETGTDNVFRNFDLSTFMEHFKLDALEKTILALAFKFGSDANLKTKADAILSTNFPTFMNIIARPDYGSHGDLDSQFIAAIVDRYVQGHPPNFNSSAKQELAHKVQARWSPSLSERPAPLEVLASLDLMRLLGDKPTNALTRYIQRVGADFTRGEDSCHSSLENRPENIDLSAEQVSSALLYTTISQTPRYDPSVLVAGLRRVLPPSFAWQDVLAYFDHRDVRVSSEQFLRLYQALLPIAQTQSQANSIGSFDIQYLWGGSHWENPETQLAFICAFASLTPEQLDATTIPGLQTTFAIDEYDQSPQAVRERAAEAVKHPLVSVAAMSAIFQVALHSLHASQSSEAKRLFQGVVIPNLDVFLVSAFGVPKPWPNMAMDTMGSLFTEFLHKKDPLSAFVMDSLWRKDKSWVRQRLFEAHATVPLDLPLIFAHAVEHNWLGDLVYLANGFGYDLAALAHAEGYLDLQDWSSNIRQSGNIANSLLQFLSIKAGMELRFQRHESRSSQKESWPLQVKTVSAMLQILEDLMPRKPLPELVMVQRQCIISYPRLINYGEGCDDIINANGTTGNALAPQAVARMEEHFKTMYSSDIQVKDIVDTLLRYKHSRDPLDQDVFACMIHGLFDEYSHFPDYPLEALATTAVLFGGIISRKLISELPLKVGLGMILEAVRDHSPDESMYKFGLQALMQLFNRFKDWPGFCEELVQISGLQGTEAWKKAVEVKSKADEDAGRDQNGGTSASLNGSENKVNGTGNGSESSSPPFASVHADDPPGNAHFETPNERIQDTIQFGLNNLTAAKLQGVFADIQQHLEHRYQQWFASHLVEERAKMQPNYHQVYLDFVRLFQDMSLSAEVLRQTYISVTRMINSESTLQNSTERTHLKNLGAWLGLLTIARDQPIKHRNIAFKQLLVEAYDTKRLIVVIPFVCKVLIQGVRSTVYRPPNPWLMDILHLLIELYHNGDLKLNLKFEIEVLCKDLNLDHKSIEPSQELSQHRAQIDEIADLTTADTLEPFENLSINGVSGAPGLSPHPVQVSIPDLTAQLSIPPNNEMVVSAARLLDIVRQALTRALHDIITPVVDRSVTIAAISTQQMIHKDFATELDEKRIRDSAITMVKATAGSLALVTSKEPLRANITNYMRQLSSELQQPLPEGTIIMCVTSNLDLACSVIEKHAEERAVPEIEEMIEQELEARRRHRHQRPNDPYVDQGLSRWAMTIPNPYKLSPNMNGLNQEQLAIYEEFGRQSRPLAPATQAHTASASDATRSIANEVLQDQYSSVPNLPTPAETPSMPLMPAQVPYAHVQPSAMTNGRPVGAPITQVDARALAERVQKLLSELQRAAAEAREDHFTDLPRNHPVMEAVDALTQLIIRTSQTSDEFAVYAAEKITQTLFSQIDHKSLILESLVHVLESLLKIYGGSGTGLLDRVQALVDHQPLQNFLNISLVTALLSTDLLNLQVVDEAAKAALNSRQENALEFFERLWDLTLGSDKPVALYGDFIGSLPQAWHWINAEPDLEISQRLKAKILSSGVLPPGHLARSAQLEQFEYLFEEWLRQYYNHNTPDKAAISFARQLLEKGVITSKDDLTSLLRRALELAINYHEQTTLVGVAGHESFNALDALANLVSVLAQVNIMQLNDAARGAVVVFDAVFMLGALVLNHHHTQRGEHFNARAFFRFFAMLICETNRVFDQFAASGAISPVDAEAYRQELLFRLSDTFSQIVPERFPGFAFHWLELIQHRLFMPELLISEPGRGWAQFTKLVVALLRNVSEHLKVTDMHDAAKEYVRAATKFMIVLQHDYPDYLAANHVQLCAHLLPHATQFRNIILSATPRGEGAELNLSHYNLAEVYLQESGLLDLVDQLLHHGPSEDAIAHLTHAINRTDARPTIFGNVPITTNTALVSAVVLYIGTFAVRRAKEDGDLFNPRSPDAATLSLLAHELNPESRYFFLSSVVDELRFTGPHSSYYSKLLFELWGQDVNDPEELDIRQQIARILLERFSGFWPQPWSLVYVTLDLLRNEKYMFFDQPFIKADREVRDRFQGIFRSIDNMP</sequence>
<feature type="region of interest" description="Disordered" evidence="6">
    <location>
        <begin position="1331"/>
        <end position="1385"/>
    </location>
</feature>
<dbReference type="SUPFAM" id="SSF53254">
    <property type="entry name" value="Phosphoglycerate mutase-like"/>
    <property type="match status" value="1"/>
</dbReference>
<evidence type="ECO:0000256" key="7">
    <source>
        <dbReference type="SAM" id="SignalP"/>
    </source>
</evidence>
<keyword evidence="3" id="KW-0805">Transcription regulation</keyword>
<feature type="domain" description="CCR4-NOT transcription complex subunit 1" evidence="9">
    <location>
        <begin position="1664"/>
        <end position="1801"/>
    </location>
</feature>
<dbReference type="SMART" id="SM00855">
    <property type="entry name" value="PGAM"/>
    <property type="match status" value="1"/>
</dbReference>
<dbReference type="Pfam" id="PF00300">
    <property type="entry name" value="His_Phos_1"/>
    <property type="match status" value="1"/>
</dbReference>
<dbReference type="EMBL" id="JARVKF010000268">
    <property type="protein sequence ID" value="KAK9420017.1"/>
    <property type="molecule type" value="Genomic_DNA"/>
</dbReference>
<comment type="caution">
    <text evidence="13">The sequence shown here is derived from an EMBL/GenBank/DDBJ whole genome shotgun (WGS) entry which is preliminary data.</text>
</comment>
<evidence type="ECO:0000313" key="14">
    <source>
        <dbReference type="Proteomes" id="UP001408356"/>
    </source>
</evidence>
<dbReference type="InterPro" id="IPR013078">
    <property type="entry name" value="His_Pase_superF_clade-1"/>
</dbReference>
<feature type="compositionally biased region" description="Polar residues" evidence="6">
    <location>
        <begin position="1341"/>
        <end position="1368"/>
    </location>
</feature>
<dbReference type="InterPro" id="IPR032191">
    <property type="entry name" value="CNOT1_CAF1_bind"/>
</dbReference>
<feature type="domain" description="CCR4-NOT transcription complex subunit 1 CAF1-binding" evidence="10">
    <location>
        <begin position="1383"/>
        <end position="1602"/>
    </location>
</feature>
<dbReference type="InterPro" id="IPR024557">
    <property type="entry name" value="CNOT1_dom_4"/>
</dbReference>
<evidence type="ECO:0000259" key="10">
    <source>
        <dbReference type="Pfam" id="PF16415"/>
    </source>
</evidence>
<feature type="signal peptide" evidence="7">
    <location>
        <begin position="1"/>
        <end position="18"/>
    </location>
</feature>
<name>A0ABR2UZH3_9PEZI</name>
<evidence type="ECO:0000256" key="4">
    <source>
        <dbReference type="ARBA" id="ARBA00023163"/>
    </source>
</evidence>
<dbReference type="Pfam" id="PF16418">
    <property type="entry name" value="CNOT1_HEAT"/>
    <property type="match status" value="1"/>
</dbReference>
<dbReference type="InterPro" id="IPR038535">
    <property type="entry name" value="CNOT1_TTP_bind_sf"/>
</dbReference>
<protein>
    <submittedName>
        <fullName evidence="13">CCR4-Not complex component, Not1-domain-containing protein</fullName>
    </submittedName>
</protein>
<dbReference type="Proteomes" id="UP001408356">
    <property type="component" value="Unassembled WGS sequence"/>
</dbReference>
<reference evidence="13 14" key="1">
    <citation type="journal article" date="2024" name="J. Plant Pathol.">
        <title>Sequence and assembly of the genome of Seiridium unicorne, isolate CBS 538.82, causal agent of cypress canker disease.</title>
        <authorList>
            <person name="Scali E."/>
            <person name="Rocca G.D."/>
            <person name="Danti R."/>
            <person name="Garbelotto M."/>
            <person name="Barberini S."/>
            <person name="Baroncelli R."/>
            <person name="Emiliani G."/>
        </authorList>
    </citation>
    <scope>NUCLEOTIDE SEQUENCE [LARGE SCALE GENOMIC DNA]</scope>
    <source>
        <strain evidence="13 14">BM-138-508</strain>
    </source>
</reference>
<dbReference type="InterPro" id="IPR007196">
    <property type="entry name" value="CCR4-Not_Not1_C"/>
</dbReference>
<dbReference type="Pfam" id="PF04054">
    <property type="entry name" value="Not1"/>
    <property type="match status" value="1"/>
</dbReference>
<evidence type="ECO:0000259" key="9">
    <source>
        <dbReference type="Pfam" id="PF12842"/>
    </source>
</evidence>
<dbReference type="InterPro" id="IPR032194">
    <property type="entry name" value="CNOT1_HEAT"/>
</dbReference>
<evidence type="ECO:0000259" key="11">
    <source>
        <dbReference type="Pfam" id="PF16417"/>
    </source>
</evidence>
<keyword evidence="7" id="KW-0732">Signal</keyword>
<accession>A0ABR2UZH3</accession>
<dbReference type="PANTHER" id="PTHR13162">
    <property type="entry name" value="CCR4-NOT TRANSCRIPTION COMPLEX"/>
    <property type="match status" value="1"/>
</dbReference>
<comment type="subcellular location">
    <subcellularLocation>
        <location evidence="1">Nucleus</location>
    </subcellularLocation>
</comment>